<comment type="caution">
    <text evidence="16">The sequence shown here is derived from an EMBL/GenBank/DDBJ whole genome shotgun (WGS) entry which is preliminary data.</text>
</comment>
<reference evidence="16 17" key="1">
    <citation type="journal article" date="2019" name="Sci. Data">
        <title>Hybrid genome assembly and annotation of Danionella translucida.</title>
        <authorList>
            <person name="Kadobianskyi M."/>
            <person name="Schulze L."/>
            <person name="Schuelke M."/>
            <person name="Judkewitz B."/>
        </authorList>
    </citation>
    <scope>NUCLEOTIDE SEQUENCE [LARGE SCALE GENOMIC DNA]</scope>
    <source>
        <strain evidence="16 17">Bolton</strain>
    </source>
</reference>
<evidence type="ECO:0000256" key="13">
    <source>
        <dbReference type="RuleBase" id="RU000688"/>
    </source>
</evidence>
<sequence>MKFLMEGNISYSTFTFNLKIARFDIDSKTKYPVFFAGVLVYMFSVLCNVTILGLIVTQRNLHRPMFFILFSLPLIDLIGISAGLPRVLIDIITETNDVFYPTCVLQAFLLHLYGGAILLLLAAMSIDRYIAICNPLRYNSIMTTGKIFGLIAWAWGTDFALIIVLFSLQSRTEKCKSFITNVYCDNPSLLLLSCPGDFTVNNIYGLFITAFLQITSVSVQLFSYVHILITCVKQSHADSRVKAVNTCVAQIVTFLLFEIVSTTAILSYRFPTVSATVQKTFGLMIYVILPVINPIIYGLKTKDIRIALLVVLRKHKIDPGGKGLFEYLKKTHASGQTQFGSTTEKARYLEGWDFCLDRTLVARVLMAGNLSFSTFTFNLKAARFDIDSNTKYPVFFVGVLVYMFSVLCNVTILGLIITQRNLHRPMFFILFSLPLNDLIIINTGLPKVLFDIITETNDVYYPTCVLQAFLVHMYVGAIFLLMAVMSIDRYIAICNPLRYNSIMTPGRMYGLIAWAWGTDFALILVLFSLQARTEKCKSFITNVYCDNPSLLLLSCPGDFTVNNIYGLFITAFMQITSVSIQLFSYTYILITCVKQTHSDSRVKAVNTCVAQILAFILFEIVSSVTVLSYRVPNISANAQRTCSLLIYVILPVVNPILYGMKTKDIRIALLVVLRKYNLGPRSKVSVVKNQSGQNLSSDLSLETFDLTREKAIVAFVFAAVNYMIILFCNALLLFTIITNKALHEPMNILLFNLPINDIIGSTCLFPHIMRELLFDTRTIPISVCITQAFFTHIYAVSAVFILTAMAYDRYVAICHPMRYTTIMSKAHLTRIISLVWCSNVILISVLFILLLRLPRCRSYIAHPYCDNPTLLQLVCADTTINNIYGLLITAACQIVTVGFIFYSYLRILIACFHNKSAEVRSKALQTCGTHLIVFLLFECLGLFTIISYRIKDISIHLRKFIAVAAMILPPTLNPIIYGLRTKEIRVKGLRIFQQKVFAS</sequence>
<comment type="similarity">
    <text evidence="13">Belongs to the G-protein coupled receptor 1 family.</text>
</comment>
<dbReference type="Pfam" id="PF13853">
    <property type="entry name" value="7tm_4"/>
    <property type="match status" value="3"/>
</dbReference>
<feature type="transmembrane region" description="Helical" evidence="14">
    <location>
        <begin position="508"/>
        <end position="529"/>
    </location>
</feature>
<protein>
    <recommendedName>
        <fullName evidence="15">G-protein coupled receptors family 1 profile domain-containing protein</fullName>
    </recommendedName>
</protein>
<feature type="transmembrane region" description="Helical" evidence="14">
    <location>
        <begin position="427"/>
        <end position="445"/>
    </location>
</feature>
<feature type="transmembrane region" description="Helical" evidence="14">
    <location>
        <begin position="828"/>
        <end position="851"/>
    </location>
</feature>
<feature type="transmembrane region" description="Helical" evidence="14">
    <location>
        <begin position="883"/>
        <end position="905"/>
    </location>
</feature>
<gene>
    <name evidence="16" type="ORF">DNTS_031171</name>
</gene>
<feature type="transmembrane region" description="Helical" evidence="14">
    <location>
        <begin position="394"/>
        <end position="415"/>
    </location>
</feature>
<dbReference type="InterPro" id="IPR000276">
    <property type="entry name" value="GPCR_Rhodpsn"/>
</dbReference>
<keyword evidence="9" id="KW-1015">Disulfide bond</keyword>
<evidence type="ECO:0000256" key="11">
    <source>
        <dbReference type="ARBA" id="ARBA00023180"/>
    </source>
</evidence>
<feature type="transmembrane region" description="Helical" evidence="14">
    <location>
        <begin position="711"/>
        <end position="737"/>
    </location>
</feature>
<keyword evidence="8 14" id="KW-0472">Membrane</keyword>
<keyword evidence="6 14" id="KW-1133">Transmembrane helix</keyword>
<evidence type="ECO:0000256" key="4">
    <source>
        <dbReference type="ARBA" id="ARBA00022692"/>
    </source>
</evidence>
<feature type="transmembrane region" description="Helical" evidence="14">
    <location>
        <begin position="960"/>
        <end position="979"/>
    </location>
</feature>
<feature type="domain" description="G-protein coupled receptors family 1 profile" evidence="15">
    <location>
        <begin position="728"/>
        <end position="977"/>
    </location>
</feature>
<evidence type="ECO:0000313" key="16">
    <source>
        <dbReference type="EMBL" id="TRY54129.1"/>
    </source>
</evidence>
<dbReference type="PANTHER" id="PTHR26451">
    <property type="entry name" value="G_PROTEIN_RECEP_F1_2 DOMAIN-CONTAINING PROTEIN"/>
    <property type="match status" value="1"/>
</dbReference>
<feature type="transmembrane region" description="Helical" evidence="14">
    <location>
        <begin position="360"/>
        <end position="382"/>
    </location>
</feature>
<dbReference type="PROSITE" id="PS00237">
    <property type="entry name" value="G_PROTEIN_RECEP_F1_1"/>
    <property type="match status" value="1"/>
</dbReference>
<feature type="transmembrane region" description="Helical" evidence="14">
    <location>
        <begin position="926"/>
        <end position="948"/>
    </location>
</feature>
<dbReference type="Proteomes" id="UP000316079">
    <property type="component" value="Unassembled WGS sequence"/>
</dbReference>
<keyword evidence="10 13" id="KW-0675">Receptor</keyword>
<evidence type="ECO:0000256" key="7">
    <source>
        <dbReference type="ARBA" id="ARBA00023040"/>
    </source>
</evidence>
<dbReference type="PRINTS" id="PR00237">
    <property type="entry name" value="GPCRRHODOPSN"/>
</dbReference>
<dbReference type="STRING" id="623744.A0A553MLU2"/>
<evidence type="ECO:0000256" key="1">
    <source>
        <dbReference type="ARBA" id="ARBA00004651"/>
    </source>
</evidence>
<feature type="transmembrane region" description="Helical" evidence="14">
    <location>
        <begin position="147"/>
        <end position="168"/>
    </location>
</feature>
<feature type="transmembrane region" description="Helical" evidence="14">
    <location>
        <begin position="203"/>
        <end position="231"/>
    </location>
</feature>
<feature type="transmembrane region" description="Helical" evidence="14">
    <location>
        <begin position="66"/>
        <end position="84"/>
    </location>
</feature>
<dbReference type="GO" id="GO:0005886">
    <property type="term" value="C:plasma membrane"/>
    <property type="evidence" value="ECO:0007669"/>
    <property type="project" value="UniProtKB-SubCell"/>
</dbReference>
<dbReference type="GO" id="GO:0004984">
    <property type="term" value="F:olfactory receptor activity"/>
    <property type="evidence" value="ECO:0007669"/>
    <property type="project" value="InterPro"/>
</dbReference>
<dbReference type="AlphaFoldDB" id="A0A553MLU2"/>
<feature type="transmembrane region" description="Helical" evidence="14">
    <location>
        <begin position="779"/>
        <end position="807"/>
    </location>
</feature>
<keyword evidence="12 13" id="KW-0807">Transducer</keyword>
<evidence type="ECO:0000256" key="9">
    <source>
        <dbReference type="ARBA" id="ARBA00023157"/>
    </source>
</evidence>
<keyword evidence="3" id="KW-0716">Sensory transduction</keyword>
<evidence type="ECO:0000256" key="8">
    <source>
        <dbReference type="ARBA" id="ARBA00023136"/>
    </source>
</evidence>
<dbReference type="SUPFAM" id="SSF81321">
    <property type="entry name" value="Family A G protein-coupled receptor-like"/>
    <property type="match status" value="3"/>
</dbReference>
<dbReference type="PANTHER" id="PTHR26451:SF854">
    <property type="entry name" value="ODORANT RECEPTOR-RELATED"/>
    <property type="match status" value="1"/>
</dbReference>
<evidence type="ECO:0000256" key="6">
    <source>
        <dbReference type="ARBA" id="ARBA00022989"/>
    </source>
</evidence>
<keyword evidence="2" id="KW-1003">Cell membrane</keyword>
<feature type="transmembrane region" description="Helical" evidence="14">
    <location>
        <begin position="465"/>
        <end position="487"/>
    </location>
</feature>
<feature type="transmembrane region" description="Helical" evidence="14">
    <location>
        <begin position="280"/>
        <end position="299"/>
    </location>
</feature>
<accession>A0A553MLU2</accession>
<dbReference type="InterPro" id="IPR052921">
    <property type="entry name" value="GPCR1_Superfamily_Member"/>
</dbReference>
<dbReference type="OrthoDB" id="10254436at2759"/>
<feature type="transmembrane region" description="Helical" evidence="14">
    <location>
        <begin position="602"/>
        <end position="624"/>
    </location>
</feature>
<dbReference type="Gene3D" id="1.20.1070.10">
    <property type="entry name" value="Rhodopsin 7-helix transmembrane proteins"/>
    <property type="match status" value="3"/>
</dbReference>
<feature type="transmembrane region" description="Helical" evidence="14">
    <location>
        <begin position="104"/>
        <end position="126"/>
    </location>
</feature>
<feature type="domain" description="G-protein coupled receptors family 1 profile" evidence="15">
    <location>
        <begin position="408"/>
        <end position="658"/>
    </location>
</feature>
<name>A0A553MLU2_9TELE</name>
<evidence type="ECO:0000259" key="15">
    <source>
        <dbReference type="PROSITE" id="PS50262"/>
    </source>
</evidence>
<evidence type="ECO:0000256" key="5">
    <source>
        <dbReference type="ARBA" id="ARBA00022725"/>
    </source>
</evidence>
<keyword evidence="5" id="KW-0552">Olfaction</keyword>
<evidence type="ECO:0000256" key="2">
    <source>
        <dbReference type="ARBA" id="ARBA00022475"/>
    </source>
</evidence>
<feature type="transmembrane region" description="Helical" evidence="14">
    <location>
        <begin position="564"/>
        <end position="590"/>
    </location>
</feature>
<dbReference type="InterPro" id="IPR017452">
    <property type="entry name" value="GPCR_Rhodpsn_7TM"/>
</dbReference>
<feature type="transmembrane region" description="Helical" evidence="14">
    <location>
        <begin position="243"/>
        <end position="268"/>
    </location>
</feature>
<evidence type="ECO:0000256" key="3">
    <source>
        <dbReference type="ARBA" id="ARBA00022606"/>
    </source>
</evidence>
<dbReference type="GO" id="GO:0004930">
    <property type="term" value="F:G protein-coupled receptor activity"/>
    <property type="evidence" value="ECO:0007669"/>
    <property type="project" value="UniProtKB-KW"/>
</dbReference>
<dbReference type="PROSITE" id="PS50262">
    <property type="entry name" value="G_PROTEIN_RECEP_F1_2"/>
    <property type="match status" value="3"/>
</dbReference>
<dbReference type="SMART" id="SM01381">
    <property type="entry name" value="7TM_GPCR_Srsx"/>
    <property type="match status" value="1"/>
</dbReference>
<proteinExistence type="inferred from homology"/>
<keyword evidence="11" id="KW-0325">Glycoprotein</keyword>
<comment type="subcellular location">
    <subcellularLocation>
        <location evidence="1">Cell membrane</location>
        <topology evidence="1">Multi-pass membrane protein</topology>
    </subcellularLocation>
</comment>
<dbReference type="FunFam" id="1.20.1070.10:FF:000024">
    <property type="entry name" value="Olfactory receptor"/>
    <property type="match status" value="3"/>
</dbReference>
<organism evidence="16 17">
    <name type="scientific">Danionella cerebrum</name>
    <dbReference type="NCBI Taxonomy" id="2873325"/>
    <lineage>
        <taxon>Eukaryota</taxon>
        <taxon>Metazoa</taxon>
        <taxon>Chordata</taxon>
        <taxon>Craniata</taxon>
        <taxon>Vertebrata</taxon>
        <taxon>Euteleostomi</taxon>
        <taxon>Actinopterygii</taxon>
        <taxon>Neopterygii</taxon>
        <taxon>Teleostei</taxon>
        <taxon>Ostariophysi</taxon>
        <taxon>Cypriniformes</taxon>
        <taxon>Danionidae</taxon>
        <taxon>Danioninae</taxon>
        <taxon>Danionella</taxon>
    </lineage>
</organism>
<evidence type="ECO:0000256" key="10">
    <source>
        <dbReference type="ARBA" id="ARBA00023170"/>
    </source>
</evidence>
<evidence type="ECO:0000313" key="17">
    <source>
        <dbReference type="Proteomes" id="UP000316079"/>
    </source>
</evidence>
<dbReference type="InterPro" id="IPR000725">
    <property type="entry name" value="Olfact_rcpt"/>
</dbReference>
<dbReference type="GO" id="GO:0005549">
    <property type="term" value="F:odorant binding"/>
    <property type="evidence" value="ECO:0007669"/>
    <property type="project" value="TreeGrafter"/>
</dbReference>
<dbReference type="EMBL" id="SRMA01027364">
    <property type="protein sequence ID" value="TRY54129.1"/>
    <property type="molecule type" value="Genomic_DNA"/>
</dbReference>
<feature type="transmembrane region" description="Helical" evidence="14">
    <location>
        <begin position="33"/>
        <end position="54"/>
    </location>
</feature>
<dbReference type="PRINTS" id="PR00245">
    <property type="entry name" value="OLFACTORYR"/>
</dbReference>
<feature type="transmembrane region" description="Helical" evidence="14">
    <location>
        <begin position="644"/>
        <end position="660"/>
    </location>
</feature>
<feature type="domain" description="G-protein coupled receptors family 1 profile" evidence="15">
    <location>
        <begin position="47"/>
        <end position="297"/>
    </location>
</feature>
<keyword evidence="7 13" id="KW-0297">G-protein coupled receptor</keyword>
<evidence type="ECO:0000256" key="12">
    <source>
        <dbReference type="ARBA" id="ARBA00023224"/>
    </source>
</evidence>
<keyword evidence="17" id="KW-1185">Reference proteome</keyword>
<keyword evidence="4 13" id="KW-0812">Transmembrane</keyword>
<evidence type="ECO:0000256" key="14">
    <source>
        <dbReference type="SAM" id="Phobius"/>
    </source>
</evidence>